<dbReference type="GO" id="GO:0005509">
    <property type="term" value="F:calcium ion binding"/>
    <property type="evidence" value="ECO:0007669"/>
    <property type="project" value="TreeGrafter"/>
</dbReference>
<evidence type="ECO:0000256" key="11">
    <source>
        <dbReference type="ARBA" id="ARBA00022801"/>
    </source>
</evidence>
<evidence type="ECO:0000256" key="16">
    <source>
        <dbReference type="ARBA" id="ARBA00023288"/>
    </source>
</evidence>
<protein>
    <recommendedName>
        <fullName evidence="3">Protein hedgehog</fullName>
    </recommendedName>
</protein>
<reference evidence="23" key="1">
    <citation type="submission" date="2020-08" db="EMBL/GenBank/DDBJ databases">
        <title>Multicomponent nature underlies the extraordinary mechanical properties of spider dragline silk.</title>
        <authorList>
            <person name="Kono N."/>
            <person name="Nakamura H."/>
            <person name="Mori M."/>
            <person name="Yoshida Y."/>
            <person name="Ohtoshi R."/>
            <person name="Malay A.D."/>
            <person name="Moran D.A.P."/>
            <person name="Tomita M."/>
            <person name="Numata K."/>
            <person name="Arakawa K."/>
        </authorList>
    </citation>
    <scope>NUCLEOTIDE SEQUENCE</scope>
</reference>
<keyword evidence="7" id="KW-0808">Transferase</keyword>
<feature type="signal peptide" evidence="20">
    <location>
        <begin position="1"/>
        <end position="18"/>
    </location>
</feature>
<keyword evidence="17" id="KW-0504">Morphogen</keyword>
<dbReference type="GO" id="GO:0016740">
    <property type="term" value="F:transferase activity"/>
    <property type="evidence" value="ECO:0007669"/>
    <property type="project" value="UniProtKB-KW"/>
</dbReference>
<dbReference type="GO" id="GO:0005615">
    <property type="term" value="C:extracellular space"/>
    <property type="evidence" value="ECO:0007669"/>
    <property type="project" value="TreeGrafter"/>
</dbReference>
<evidence type="ECO:0000256" key="20">
    <source>
        <dbReference type="SAM" id="SignalP"/>
    </source>
</evidence>
<dbReference type="GO" id="GO:0007267">
    <property type="term" value="P:cell-cell signaling"/>
    <property type="evidence" value="ECO:0007669"/>
    <property type="project" value="InterPro"/>
</dbReference>
<evidence type="ECO:0000313" key="24">
    <source>
        <dbReference type="Proteomes" id="UP000886998"/>
    </source>
</evidence>
<evidence type="ECO:0000256" key="19">
    <source>
        <dbReference type="ARBA" id="ARBA00048589"/>
    </source>
</evidence>
<dbReference type="InterPro" id="IPR006141">
    <property type="entry name" value="Intein_N"/>
</dbReference>
<accession>A0A8X6Y0U4</accession>
<organism evidence="23 24">
    <name type="scientific">Trichonephila inaurata madagascariensis</name>
    <dbReference type="NCBI Taxonomy" id="2747483"/>
    <lineage>
        <taxon>Eukaryota</taxon>
        <taxon>Metazoa</taxon>
        <taxon>Ecdysozoa</taxon>
        <taxon>Arthropoda</taxon>
        <taxon>Chelicerata</taxon>
        <taxon>Arachnida</taxon>
        <taxon>Araneae</taxon>
        <taxon>Araneomorphae</taxon>
        <taxon>Entelegynae</taxon>
        <taxon>Araneoidea</taxon>
        <taxon>Nephilidae</taxon>
        <taxon>Trichonephila</taxon>
        <taxon>Trichonephila inaurata</taxon>
    </lineage>
</organism>
<evidence type="ECO:0000256" key="1">
    <source>
        <dbReference type="ARBA" id="ARBA00004193"/>
    </source>
</evidence>
<dbReference type="GO" id="GO:0016540">
    <property type="term" value="P:protein autoprocessing"/>
    <property type="evidence" value="ECO:0007669"/>
    <property type="project" value="InterPro"/>
</dbReference>
<dbReference type="InterPro" id="IPR050387">
    <property type="entry name" value="Hedgehog_Signaling"/>
</dbReference>
<evidence type="ECO:0000259" key="21">
    <source>
        <dbReference type="SMART" id="SM00305"/>
    </source>
</evidence>
<evidence type="ECO:0000256" key="17">
    <source>
        <dbReference type="ARBA" id="ARBA00023301"/>
    </source>
</evidence>
<dbReference type="FunFam" id="2.170.16.10:FF:000001">
    <property type="entry name" value="Indian hedgehog"/>
    <property type="match status" value="1"/>
</dbReference>
<evidence type="ECO:0000256" key="12">
    <source>
        <dbReference type="ARBA" id="ARBA00022813"/>
    </source>
</evidence>
<dbReference type="SMART" id="SM00305">
    <property type="entry name" value="HintC"/>
    <property type="match status" value="1"/>
</dbReference>
<comment type="subcellular location">
    <subcellularLocation>
        <location evidence="1">Cell membrane</location>
        <topology evidence="1">Lipid-anchor</topology>
    </subcellularLocation>
</comment>
<dbReference type="EMBL" id="BMAV01014087">
    <property type="protein sequence ID" value="GFY62143.1"/>
    <property type="molecule type" value="Genomic_DNA"/>
</dbReference>
<evidence type="ECO:0000256" key="13">
    <source>
        <dbReference type="ARBA" id="ARBA00022837"/>
    </source>
</evidence>
<dbReference type="PANTHER" id="PTHR11889:SF31">
    <property type="entry name" value="PROTEIN HEDGEHOG"/>
    <property type="match status" value="1"/>
</dbReference>
<dbReference type="SMART" id="SM00306">
    <property type="entry name" value="HintN"/>
    <property type="match status" value="1"/>
</dbReference>
<comment type="similarity">
    <text evidence="2">Belongs to the hedgehog family.</text>
</comment>
<dbReference type="GO" id="GO:0016539">
    <property type="term" value="P:intein-mediated protein splicing"/>
    <property type="evidence" value="ECO:0007669"/>
    <property type="project" value="InterPro"/>
</dbReference>
<dbReference type="GO" id="GO:0007367">
    <property type="term" value="P:segment polarity determination"/>
    <property type="evidence" value="ECO:0007669"/>
    <property type="project" value="UniProtKB-KW"/>
</dbReference>
<dbReference type="PROSITE" id="PS50817">
    <property type="entry name" value="INTEIN_N_TER"/>
    <property type="match status" value="1"/>
</dbReference>
<keyword evidence="4" id="KW-0217">Developmental protein</keyword>
<feature type="chain" id="PRO_5036497415" description="Protein hedgehog" evidence="20">
    <location>
        <begin position="19"/>
        <end position="263"/>
    </location>
</feature>
<dbReference type="InterPro" id="IPR009045">
    <property type="entry name" value="Zn_M74/Hedgehog-like"/>
</dbReference>
<evidence type="ECO:0000256" key="6">
    <source>
        <dbReference type="ARBA" id="ARBA00022670"/>
    </source>
</evidence>
<keyword evidence="14" id="KW-0472">Membrane</keyword>
<name>A0A8X6Y0U4_9ARAC</name>
<comment type="caution">
    <text evidence="23">The sequence shown here is derived from an EMBL/GenBank/DDBJ whole genome shotgun (WGS) entry which is preliminary data.</text>
</comment>
<keyword evidence="9" id="KW-0479">Metal-binding</keyword>
<evidence type="ECO:0000313" key="23">
    <source>
        <dbReference type="EMBL" id="GFY62143.1"/>
    </source>
</evidence>
<keyword evidence="13" id="KW-0106">Calcium</keyword>
<dbReference type="GO" id="GO:0010468">
    <property type="term" value="P:regulation of gene expression"/>
    <property type="evidence" value="ECO:0007669"/>
    <property type="project" value="TreeGrafter"/>
</dbReference>
<evidence type="ECO:0000256" key="10">
    <source>
        <dbReference type="ARBA" id="ARBA00022729"/>
    </source>
</evidence>
<keyword evidence="12" id="KW-0068">Autocatalytic cleavage</keyword>
<dbReference type="Pfam" id="PF01085">
    <property type="entry name" value="HH_signal"/>
    <property type="match status" value="1"/>
</dbReference>
<dbReference type="GO" id="GO:0016015">
    <property type="term" value="F:morphogen activity"/>
    <property type="evidence" value="ECO:0007669"/>
    <property type="project" value="UniProtKB-KW"/>
</dbReference>
<dbReference type="GO" id="GO:0048731">
    <property type="term" value="P:system development"/>
    <property type="evidence" value="ECO:0007669"/>
    <property type="project" value="UniProtKB-ARBA"/>
</dbReference>
<dbReference type="Gene3D" id="2.170.16.10">
    <property type="entry name" value="Hedgehog/Intein (Hint) domain"/>
    <property type="match status" value="1"/>
</dbReference>
<evidence type="ECO:0000256" key="9">
    <source>
        <dbReference type="ARBA" id="ARBA00022723"/>
    </source>
</evidence>
<comment type="catalytic activity">
    <reaction evidence="19">
        <text>glycyl-L-cysteinyl-[protein] + cholesterol + H(+) = [protein]-C-terminal glycyl cholesterol ester + N-terminal L-cysteinyl-[protein]</text>
        <dbReference type="Rhea" id="RHEA:59504"/>
        <dbReference type="Rhea" id="RHEA-COMP:12707"/>
        <dbReference type="Rhea" id="RHEA-COMP:15369"/>
        <dbReference type="Rhea" id="RHEA-COMP:15374"/>
        <dbReference type="ChEBI" id="CHEBI:15378"/>
        <dbReference type="ChEBI" id="CHEBI:16113"/>
        <dbReference type="ChEBI" id="CHEBI:65250"/>
        <dbReference type="ChEBI" id="CHEBI:143135"/>
        <dbReference type="ChEBI" id="CHEBI:143140"/>
    </reaction>
    <physiologicalReaction direction="left-to-right" evidence="19">
        <dbReference type="Rhea" id="RHEA:59505"/>
    </physiologicalReaction>
</comment>
<evidence type="ECO:0000256" key="14">
    <source>
        <dbReference type="ARBA" id="ARBA00023136"/>
    </source>
</evidence>
<dbReference type="GO" id="GO:0009653">
    <property type="term" value="P:anatomical structure morphogenesis"/>
    <property type="evidence" value="ECO:0007669"/>
    <property type="project" value="UniProtKB-KW"/>
</dbReference>
<dbReference type="InterPro" id="IPR036844">
    <property type="entry name" value="Hint_dom_sf"/>
</dbReference>
<keyword evidence="6" id="KW-0645">Protease</keyword>
<keyword evidence="11" id="KW-0378">Hydrolase</keyword>
<dbReference type="SUPFAM" id="SSF51294">
    <property type="entry name" value="Hedgehog/intein (Hint) domain"/>
    <property type="match status" value="1"/>
</dbReference>
<keyword evidence="8" id="KW-0709">Segmentation polarity protein</keyword>
<dbReference type="GO" id="GO:0005886">
    <property type="term" value="C:plasma membrane"/>
    <property type="evidence" value="ECO:0007669"/>
    <property type="project" value="UniProtKB-SubCell"/>
</dbReference>
<dbReference type="AlphaFoldDB" id="A0A8X6Y0U4"/>
<gene>
    <name evidence="23" type="primary">hh</name>
    <name evidence="23" type="ORF">TNIN_220561</name>
</gene>
<dbReference type="SUPFAM" id="SSF55166">
    <property type="entry name" value="Hedgehog/DD-peptidase"/>
    <property type="match status" value="1"/>
</dbReference>
<dbReference type="OrthoDB" id="5212at2759"/>
<keyword evidence="16" id="KW-0449">Lipoprotein</keyword>
<keyword evidence="24" id="KW-1185">Reference proteome</keyword>
<dbReference type="GO" id="GO:0007224">
    <property type="term" value="P:smoothened signaling pathway"/>
    <property type="evidence" value="ECO:0007669"/>
    <property type="project" value="TreeGrafter"/>
</dbReference>
<proteinExistence type="inferred from homology"/>
<dbReference type="Gene3D" id="3.30.1380.10">
    <property type="match status" value="1"/>
</dbReference>
<dbReference type="GO" id="GO:0005113">
    <property type="term" value="F:patched binding"/>
    <property type="evidence" value="ECO:0007669"/>
    <property type="project" value="TreeGrafter"/>
</dbReference>
<feature type="domain" description="Hint" evidence="22">
    <location>
        <begin position="45"/>
        <end position="150"/>
    </location>
</feature>
<feature type="domain" description="Hint" evidence="21">
    <location>
        <begin position="154"/>
        <end position="198"/>
    </location>
</feature>
<evidence type="ECO:0000256" key="3">
    <source>
        <dbReference type="ARBA" id="ARBA00021970"/>
    </source>
</evidence>
<evidence type="ECO:0000256" key="2">
    <source>
        <dbReference type="ARBA" id="ARBA00010649"/>
    </source>
</evidence>
<keyword evidence="15" id="KW-0564">Palmitate</keyword>
<evidence type="ECO:0000256" key="18">
    <source>
        <dbReference type="ARBA" id="ARBA00045369"/>
    </source>
</evidence>
<dbReference type="CDD" id="cd00081">
    <property type="entry name" value="Hint"/>
    <property type="match status" value="1"/>
</dbReference>
<dbReference type="Pfam" id="PF01079">
    <property type="entry name" value="Hint"/>
    <property type="match status" value="1"/>
</dbReference>
<dbReference type="GO" id="GO:0008233">
    <property type="term" value="F:peptidase activity"/>
    <property type="evidence" value="ECO:0007669"/>
    <property type="project" value="UniProtKB-KW"/>
</dbReference>
<evidence type="ECO:0000259" key="22">
    <source>
        <dbReference type="SMART" id="SM00306"/>
    </source>
</evidence>
<evidence type="ECO:0000256" key="15">
    <source>
        <dbReference type="ARBA" id="ARBA00023139"/>
    </source>
</evidence>
<dbReference type="InterPro" id="IPR003586">
    <property type="entry name" value="Hint_dom_C"/>
</dbReference>
<keyword evidence="10 20" id="KW-0732">Signal</keyword>
<dbReference type="Proteomes" id="UP000886998">
    <property type="component" value="Unassembled WGS sequence"/>
</dbReference>
<evidence type="ECO:0000256" key="5">
    <source>
        <dbReference type="ARBA" id="ARBA00022475"/>
    </source>
</evidence>
<dbReference type="InterPro" id="IPR001767">
    <property type="entry name" value="Hedgehog_Hint"/>
</dbReference>
<keyword evidence="5" id="KW-1003">Cell membrane</keyword>
<evidence type="ECO:0000256" key="8">
    <source>
        <dbReference type="ARBA" id="ARBA00022716"/>
    </source>
</evidence>
<evidence type="ECO:0000256" key="7">
    <source>
        <dbReference type="ARBA" id="ARBA00022679"/>
    </source>
</evidence>
<dbReference type="PRINTS" id="PR00632">
    <property type="entry name" value="SONICHHOG"/>
</dbReference>
<dbReference type="InterPro" id="IPR000320">
    <property type="entry name" value="Hedgehog_signalling_dom"/>
</dbReference>
<dbReference type="InterPro" id="IPR001657">
    <property type="entry name" value="Hedgehog"/>
</dbReference>
<sequence>MILILFLGLLGRLAYEAGFDFVSYESRSYIHCSVKTKYPDYRALGGCFSGNSKVYTPEGEKLMTQLHVGDKVLVVTPNGDLDFSEVILFLDRDNENSRWYRTIVTENNIQITLTSKHLIYTASEEKTSYNNRFATFAKNIRIGNYIYVLKTARKNEISLERVVNITVSKEKGVFAPLTKQGTIVVNNVVASCYAVVSDHELAHFAFSPMRIIHNFKEALWHFFHSVNLKIPPARHQKRDGIHWYAEFLYKIINPTFHEYLFFS</sequence>
<dbReference type="InterPro" id="IPR003587">
    <property type="entry name" value="Hint_dom_N"/>
</dbReference>
<dbReference type="PANTHER" id="PTHR11889">
    <property type="entry name" value="HEDGEHOG"/>
    <property type="match status" value="1"/>
</dbReference>
<comment type="function">
    <text evidence="18">The C-terminal part of the hedgehog protein precursor displays an autoproteolysis activity that results in the cleavage of the full-length protein into two parts (N-product and C-product). In addition, the C-terminal part displays a cholesterol transferase activity that results by the covalent attachment of a cholesterol moiety to the C-terminal of the newly generated N-product. Once cleaved, the C-product has no signaling activity and diffuses from the cell.</text>
</comment>
<evidence type="ECO:0000256" key="4">
    <source>
        <dbReference type="ARBA" id="ARBA00022473"/>
    </source>
</evidence>
<dbReference type="GO" id="GO:0001708">
    <property type="term" value="P:cell fate specification"/>
    <property type="evidence" value="ECO:0007669"/>
    <property type="project" value="TreeGrafter"/>
</dbReference>